<dbReference type="Gene3D" id="3.40.190.150">
    <property type="entry name" value="Bordetella uptake gene, domain 1"/>
    <property type="match status" value="1"/>
</dbReference>
<dbReference type="Proteomes" id="UP001524642">
    <property type="component" value="Unassembled WGS sequence"/>
</dbReference>
<sequence>MISRRTLLAASMIPTSGATLAGARFSSPPDLRLFVPAAPGGGWDGTARAAEKVLRETRAASSLQFENVPGAGGTVGLPRFVGMRGRRNLLMVSGLTMISSAITNKSPIAVSQLTPVARLIGEVHVLVVPAESPIRTLSDFVAAFRADPKGMSVAGGSAGGTDHMLLGIMGSALGIPATQLSYVAFSGGGPAVTAIIGGQVKAGISNWSEFEPHVASGRMRAIALSGTERLPDVDVPTMREGGLDAVLYNWRGVWAPPGIPEEHREQLASLMEDLVRSEEWKRECKNRGWQELYMPPAEFAAFLKAETGSIEGVLRQLGLAG</sequence>
<keyword evidence="4" id="KW-1185">Reference proteome</keyword>
<dbReference type="CDD" id="cd07012">
    <property type="entry name" value="PBP2_Bug_TTT"/>
    <property type="match status" value="1"/>
</dbReference>
<feature type="chain" id="PRO_5046939792" evidence="2">
    <location>
        <begin position="22"/>
        <end position="321"/>
    </location>
</feature>
<dbReference type="RefSeq" id="WP_257716324.1">
    <property type="nucleotide sequence ID" value="NZ_JANJOU010000008.1"/>
</dbReference>
<protein>
    <submittedName>
        <fullName evidence="3">Tripartite tricarboxylate transporter substrate binding protein</fullName>
    </submittedName>
</protein>
<dbReference type="EMBL" id="JANJOU010000008">
    <property type="protein sequence ID" value="MCR0982656.1"/>
    <property type="molecule type" value="Genomic_DNA"/>
</dbReference>
<comment type="similarity">
    <text evidence="1">Belongs to the UPF0065 (bug) family.</text>
</comment>
<comment type="caution">
    <text evidence="3">The sequence shown here is derived from an EMBL/GenBank/DDBJ whole genome shotgun (WGS) entry which is preliminary data.</text>
</comment>
<dbReference type="SUPFAM" id="SSF53850">
    <property type="entry name" value="Periplasmic binding protein-like II"/>
    <property type="match status" value="1"/>
</dbReference>
<dbReference type="PIRSF" id="PIRSF017082">
    <property type="entry name" value="YflP"/>
    <property type="match status" value="1"/>
</dbReference>
<organism evidence="3 4">
    <name type="scientific">Roseomonas populi</name>
    <dbReference type="NCBI Taxonomy" id="3121582"/>
    <lineage>
        <taxon>Bacteria</taxon>
        <taxon>Pseudomonadati</taxon>
        <taxon>Pseudomonadota</taxon>
        <taxon>Alphaproteobacteria</taxon>
        <taxon>Acetobacterales</taxon>
        <taxon>Roseomonadaceae</taxon>
        <taxon>Roseomonas</taxon>
    </lineage>
</organism>
<proteinExistence type="inferred from homology"/>
<dbReference type="Pfam" id="PF03401">
    <property type="entry name" value="TctC"/>
    <property type="match status" value="1"/>
</dbReference>
<reference evidence="3 4" key="1">
    <citation type="submission" date="2022-06" db="EMBL/GenBank/DDBJ databases">
        <title>Roseomonas CN29.</title>
        <authorList>
            <person name="Cheng Y."/>
            <person name="He X."/>
        </authorList>
    </citation>
    <scope>NUCLEOTIDE SEQUENCE [LARGE SCALE GENOMIC DNA]</scope>
    <source>
        <strain evidence="3 4">CN29</strain>
    </source>
</reference>
<dbReference type="InterPro" id="IPR042100">
    <property type="entry name" value="Bug_dom1"/>
</dbReference>
<dbReference type="InterPro" id="IPR005064">
    <property type="entry name" value="BUG"/>
</dbReference>
<dbReference type="PANTHER" id="PTHR42928:SF3">
    <property type="entry name" value="UPF0065 PROTEIN YFLP"/>
    <property type="match status" value="1"/>
</dbReference>
<evidence type="ECO:0000256" key="1">
    <source>
        <dbReference type="ARBA" id="ARBA00006987"/>
    </source>
</evidence>
<dbReference type="PANTHER" id="PTHR42928">
    <property type="entry name" value="TRICARBOXYLATE-BINDING PROTEIN"/>
    <property type="match status" value="1"/>
</dbReference>
<name>A0ABT1X3H7_9PROT</name>
<keyword evidence="2" id="KW-0732">Signal</keyword>
<evidence type="ECO:0000256" key="2">
    <source>
        <dbReference type="SAM" id="SignalP"/>
    </source>
</evidence>
<feature type="signal peptide" evidence="2">
    <location>
        <begin position="1"/>
        <end position="21"/>
    </location>
</feature>
<evidence type="ECO:0000313" key="4">
    <source>
        <dbReference type="Proteomes" id="UP001524642"/>
    </source>
</evidence>
<gene>
    <name evidence="3" type="ORF">NRP21_11405</name>
</gene>
<evidence type="ECO:0000313" key="3">
    <source>
        <dbReference type="EMBL" id="MCR0982656.1"/>
    </source>
</evidence>
<dbReference type="Gene3D" id="3.40.190.10">
    <property type="entry name" value="Periplasmic binding protein-like II"/>
    <property type="match status" value="1"/>
</dbReference>
<accession>A0ABT1X3H7</accession>